<organism evidence="3 4">
    <name type="scientific">Lentinula lateritia</name>
    <dbReference type="NCBI Taxonomy" id="40482"/>
    <lineage>
        <taxon>Eukaryota</taxon>
        <taxon>Fungi</taxon>
        <taxon>Dikarya</taxon>
        <taxon>Basidiomycota</taxon>
        <taxon>Agaricomycotina</taxon>
        <taxon>Agaricomycetes</taxon>
        <taxon>Agaricomycetidae</taxon>
        <taxon>Agaricales</taxon>
        <taxon>Marasmiineae</taxon>
        <taxon>Omphalotaceae</taxon>
        <taxon>Lentinula</taxon>
    </lineage>
</organism>
<name>A0A9W9AHD1_9AGAR</name>
<feature type="region of interest" description="Disordered" evidence="1">
    <location>
        <begin position="336"/>
        <end position="357"/>
    </location>
</feature>
<sequence>MSQNSDEEHEHAVILLYNSGHVIGVILQTFVYGIYAVLIPVSSYIMLRRGLATRARKILFGMTIFMFLLSTANWIASISTLIQLLQAWFLAPDPDTRSVPTYLPFFSALILVNYILTDGVVVWRAWVLCSVDGTKSLMMCFFMLGLATVSVCTTIVIRIILLIDKRRSPELNSRLTQGIDVTQVATLVLSLATNSLATFLISLKAWRNRTEIQDKLDSTVDRRSKAGKIFALLIETGIIYSISCLTVLMSTLIPLKEGTLGDLYTPVNTQLAGIYPIVVLVLVTQNHTLDRTVRAFASGIEQTHDHYSGQLETIRFQRQSSTTDTMLLSGNQSSEGTYWNSQKQGDQNGLPPIPSSNITWGEISLRENA</sequence>
<feature type="transmembrane region" description="Helical" evidence="2">
    <location>
        <begin position="183"/>
        <end position="203"/>
    </location>
</feature>
<dbReference type="EMBL" id="JANVFS010000013">
    <property type="protein sequence ID" value="KAJ4482909.1"/>
    <property type="molecule type" value="Genomic_DNA"/>
</dbReference>
<accession>A0A9W9AHD1</accession>
<comment type="caution">
    <text evidence="3">The sequence shown here is derived from an EMBL/GenBank/DDBJ whole genome shotgun (WGS) entry which is preliminary data.</text>
</comment>
<reference evidence="3" key="2">
    <citation type="journal article" date="2023" name="Proc. Natl. Acad. Sci. U.S.A.">
        <title>A global phylogenomic analysis of the shiitake genus Lentinula.</title>
        <authorList>
            <person name="Sierra-Patev S."/>
            <person name="Min B."/>
            <person name="Naranjo-Ortiz M."/>
            <person name="Looney B."/>
            <person name="Konkel Z."/>
            <person name="Slot J.C."/>
            <person name="Sakamoto Y."/>
            <person name="Steenwyk J.L."/>
            <person name="Rokas A."/>
            <person name="Carro J."/>
            <person name="Camarero S."/>
            <person name="Ferreira P."/>
            <person name="Molpeceres G."/>
            <person name="Ruiz-Duenas F.J."/>
            <person name="Serrano A."/>
            <person name="Henrissat B."/>
            <person name="Drula E."/>
            <person name="Hughes K.W."/>
            <person name="Mata J.L."/>
            <person name="Ishikawa N.K."/>
            <person name="Vargas-Isla R."/>
            <person name="Ushijima S."/>
            <person name="Smith C.A."/>
            <person name="Donoghue J."/>
            <person name="Ahrendt S."/>
            <person name="Andreopoulos W."/>
            <person name="He G."/>
            <person name="LaButti K."/>
            <person name="Lipzen A."/>
            <person name="Ng V."/>
            <person name="Riley R."/>
            <person name="Sandor L."/>
            <person name="Barry K."/>
            <person name="Martinez A.T."/>
            <person name="Xiao Y."/>
            <person name="Gibbons J.G."/>
            <person name="Terashima K."/>
            <person name="Grigoriev I.V."/>
            <person name="Hibbett D."/>
        </authorList>
    </citation>
    <scope>NUCLEOTIDE SEQUENCE</scope>
    <source>
        <strain evidence="3">Sp2 HRB7682 ss15</strain>
    </source>
</reference>
<reference evidence="3" key="1">
    <citation type="submission" date="2022-08" db="EMBL/GenBank/DDBJ databases">
        <authorList>
            <consortium name="DOE Joint Genome Institute"/>
            <person name="Min B."/>
            <person name="Riley R."/>
            <person name="Sierra-Patev S."/>
            <person name="Naranjo-Ortiz M."/>
            <person name="Looney B."/>
            <person name="Konkel Z."/>
            <person name="Slot J.C."/>
            <person name="Sakamoto Y."/>
            <person name="Steenwyk J.L."/>
            <person name="Rokas A."/>
            <person name="Carro J."/>
            <person name="Camarero S."/>
            <person name="Ferreira P."/>
            <person name="Molpeceres G."/>
            <person name="Ruiz-Duenas F.J."/>
            <person name="Serrano A."/>
            <person name="Henrissat B."/>
            <person name="Drula E."/>
            <person name="Hughes K.W."/>
            <person name="Mata J.L."/>
            <person name="Ishikawa N.K."/>
            <person name="Vargas-Isla R."/>
            <person name="Ushijima S."/>
            <person name="Smith C.A."/>
            <person name="Ahrendt S."/>
            <person name="Andreopoulos W."/>
            <person name="He G."/>
            <person name="Labutti K."/>
            <person name="Lipzen A."/>
            <person name="Ng V."/>
            <person name="Sandor L."/>
            <person name="Barry K."/>
            <person name="Martinez A.T."/>
            <person name="Xiao Y."/>
            <person name="Gibbons J.G."/>
            <person name="Terashima K."/>
            <person name="Hibbett D.S."/>
            <person name="Grigoriev I.V."/>
        </authorList>
    </citation>
    <scope>NUCLEOTIDE SEQUENCE</scope>
    <source>
        <strain evidence="3">Sp2 HRB7682 ss15</strain>
    </source>
</reference>
<evidence type="ECO:0000256" key="1">
    <source>
        <dbReference type="SAM" id="MobiDB-lite"/>
    </source>
</evidence>
<protein>
    <submittedName>
        <fullName evidence="3">Uncharacterized protein</fullName>
    </submittedName>
</protein>
<feature type="compositionally biased region" description="Polar residues" evidence="1">
    <location>
        <begin position="336"/>
        <end position="347"/>
    </location>
</feature>
<keyword evidence="2" id="KW-0472">Membrane</keyword>
<evidence type="ECO:0000256" key="2">
    <source>
        <dbReference type="SAM" id="Phobius"/>
    </source>
</evidence>
<gene>
    <name evidence="3" type="ORF">C8J55DRAFT_46338</name>
</gene>
<feature type="transmembrane region" description="Helical" evidence="2">
    <location>
        <begin position="267"/>
        <end position="284"/>
    </location>
</feature>
<feature type="transmembrane region" description="Helical" evidence="2">
    <location>
        <begin position="139"/>
        <end position="163"/>
    </location>
</feature>
<keyword evidence="2" id="KW-1133">Transmembrane helix</keyword>
<feature type="transmembrane region" description="Helical" evidence="2">
    <location>
        <begin position="102"/>
        <end position="127"/>
    </location>
</feature>
<keyword evidence="2" id="KW-0812">Transmembrane</keyword>
<feature type="transmembrane region" description="Helical" evidence="2">
    <location>
        <begin position="25"/>
        <end position="47"/>
    </location>
</feature>
<evidence type="ECO:0000313" key="4">
    <source>
        <dbReference type="Proteomes" id="UP001150238"/>
    </source>
</evidence>
<feature type="transmembrane region" description="Helical" evidence="2">
    <location>
        <begin position="229"/>
        <end position="255"/>
    </location>
</feature>
<dbReference type="Proteomes" id="UP001150238">
    <property type="component" value="Unassembled WGS sequence"/>
</dbReference>
<feature type="transmembrane region" description="Helical" evidence="2">
    <location>
        <begin position="59"/>
        <end position="82"/>
    </location>
</feature>
<evidence type="ECO:0000313" key="3">
    <source>
        <dbReference type="EMBL" id="KAJ4482909.1"/>
    </source>
</evidence>
<proteinExistence type="predicted"/>
<dbReference type="AlphaFoldDB" id="A0A9W9AHD1"/>